<name>A0A319CUR2_9EURO</name>
<sequence>MAACHVEQETPSPATGTTRLIRMASMELLLWKDPTDRPWDEDEDEDADADGDGDDTIQSSPLSRAMATRSLPPYLTTSAHDVTVRRPLSVYASTGTTTTLPDGSPTLAVVGTDPAGNQTPRNRGERKTSENYLDSSWQSHPEQFGVHYVSGGIGAYFKSDQSPPRTYLGKTPRPPSSPSNLQDSRQRGIWISRGLAQVARAEVPLPARRKGAARGGPGPPWDVILVFIYRIKQPNGDRDAGREKDTKTHQDVQRTASDANP</sequence>
<feature type="region of interest" description="Disordered" evidence="1">
    <location>
        <begin position="31"/>
        <end position="82"/>
    </location>
</feature>
<proteinExistence type="predicted"/>
<dbReference type="VEuPathDB" id="FungiDB:BO71DRAFT_435307"/>
<accession>A0A319CUR2</accession>
<feature type="compositionally biased region" description="Acidic residues" evidence="1">
    <location>
        <begin position="39"/>
        <end position="55"/>
    </location>
</feature>
<feature type="compositionally biased region" description="Basic and acidic residues" evidence="1">
    <location>
        <begin position="235"/>
        <end position="252"/>
    </location>
</feature>
<dbReference type="AlphaFoldDB" id="A0A319CUR2"/>
<dbReference type="EMBL" id="KZ826059">
    <property type="protein sequence ID" value="PYH88904.1"/>
    <property type="molecule type" value="Genomic_DNA"/>
</dbReference>
<evidence type="ECO:0000313" key="3">
    <source>
        <dbReference type="Proteomes" id="UP000247810"/>
    </source>
</evidence>
<keyword evidence="3" id="KW-1185">Reference proteome</keyword>
<dbReference type="Proteomes" id="UP000247810">
    <property type="component" value="Unassembled WGS sequence"/>
</dbReference>
<reference evidence="2 3" key="1">
    <citation type="submission" date="2018-02" db="EMBL/GenBank/DDBJ databases">
        <title>The genomes of Aspergillus section Nigri reveals drivers in fungal speciation.</title>
        <authorList>
            <consortium name="DOE Joint Genome Institute"/>
            <person name="Vesth T.C."/>
            <person name="Nybo J."/>
            <person name="Theobald S."/>
            <person name="Brandl J."/>
            <person name="Frisvad J.C."/>
            <person name="Nielsen K.F."/>
            <person name="Lyhne E.K."/>
            <person name="Kogle M.E."/>
            <person name="Kuo A."/>
            <person name="Riley R."/>
            <person name="Clum A."/>
            <person name="Nolan M."/>
            <person name="Lipzen A."/>
            <person name="Salamov A."/>
            <person name="Henrissat B."/>
            <person name="Wiebenga A."/>
            <person name="De vries R.P."/>
            <person name="Grigoriev I.V."/>
            <person name="Mortensen U.H."/>
            <person name="Andersen M.R."/>
            <person name="Baker S.E."/>
        </authorList>
    </citation>
    <scope>NUCLEOTIDE SEQUENCE [LARGE SCALE GENOMIC DNA]</scope>
    <source>
        <strain evidence="2 3">CBS 707.79</strain>
    </source>
</reference>
<evidence type="ECO:0000256" key="1">
    <source>
        <dbReference type="SAM" id="MobiDB-lite"/>
    </source>
</evidence>
<protein>
    <submittedName>
        <fullName evidence="2">Uncharacterized protein</fullName>
    </submittedName>
</protein>
<feature type="region of interest" description="Disordered" evidence="1">
    <location>
        <begin position="234"/>
        <end position="261"/>
    </location>
</feature>
<gene>
    <name evidence="2" type="ORF">BO71DRAFT_435307</name>
</gene>
<feature type="region of interest" description="Disordered" evidence="1">
    <location>
        <begin position="94"/>
        <end position="130"/>
    </location>
</feature>
<organism evidence="2 3">
    <name type="scientific">Aspergillus ellipticus CBS 707.79</name>
    <dbReference type="NCBI Taxonomy" id="1448320"/>
    <lineage>
        <taxon>Eukaryota</taxon>
        <taxon>Fungi</taxon>
        <taxon>Dikarya</taxon>
        <taxon>Ascomycota</taxon>
        <taxon>Pezizomycotina</taxon>
        <taxon>Eurotiomycetes</taxon>
        <taxon>Eurotiomycetidae</taxon>
        <taxon>Eurotiales</taxon>
        <taxon>Aspergillaceae</taxon>
        <taxon>Aspergillus</taxon>
        <taxon>Aspergillus subgen. Circumdati</taxon>
    </lineage>
</organism>
<feature type="region of interest" description="Disordered" evidence="1">
    <location>
        <begin position="160"/>
        <end position="186"/>
    </location>
</feature>
<evidence type="ECO:0000313" key="2">
    <source>
        <dbReference type="EMBL" id="PYH88904.1"/>
    </source>
</evidence>